<organism evidence="3 4">
    <name type="scientific">Candidatus Megaera venefica</name>
    <dbReference type="NCBI Taxonomy" id="2055910"/>
    <lineage>
        <taxon>Bacteria</taxon>
        <taxon>Pseudomonadati</taxon>
        <taxon>Pseudomonadota</taxon>
        <taxon>Alphaproteobacteria</taxon>
        <taxon>Rickettsiales</taxon>
        <taxon>Rickettsiaceae</taxon>
        <taxon>Candidatus Megaera</taxon>
    </lineage>
</organism>
<feature type="signal peptide" evidence="2">
    <location>
        <begin position="1"/>
        <end position="22"/>
    </location>
</feature>
<dbReference type="Pfam" id="PF11019">
    <property type="entry name" value="DUF2608"/>
    <property type="match status" value="1"/>
</dbReference>
<dbReference type="InterPro" id="IPR036412">
    <property type="entry name" value="HAD-like_sf"/>
</dbReference>
<dbReference type="SUPFAM" id="SSF56784">
    <property type="entry name" value="HAD-like"/>
    <property type="match status" value="1"/>
</dbReference>
<keyword evidence="4" id="KW-1185">Reference proteome</keyword>
<reference evidence="3 4" key="1">
    <citation type="submission" date="2023-03" db="EMBL/GenBank/DDBJ databases">
        <title>Host association and intracellularity evolved multiple times independently in the Rickettsiales.</title>
        <authorList>
            <person name="Castelli M."/>
            <person name="Nardi T."/>
            <person name="Gammuto L."/>
            <person name="Bellinzona G."/>
            <person name="Sabaneyeva E."/>
            <person name="Potekhin A."/>
            <person name="Serra V."/>
            <person name="Petroni G."/>
            <person name="Sassera D."/>
        </authorList>
    </citation>
    <scope>NUCLEOTIDE SEQUENCE [LARGE SCALE GENOMIC DNA]</scope>
    <source>
        <strain evidence="3 4">Sr 2-6</strain>
    </source>
</reference>
<keyword evidence="1 2" id="KW-0732">Signal</keyword>
<proteinExistence type="predicted"/>
<evidence type="ECO:0000313" key="4">
    <source>
        <dbReference type="Proteomes" id="UP001291687"/>
    </source>
</evidence>
<feature type="chain" id="PRO_5045804864" evidence="2">
    <location>
        <begin position="23"/>
        <end position="292"/>
    </location>
</feature>
<name>A0ABU5NBW5_9RICK</name>
<accession>A0ABU5NBW5</accession>
<protein>
    <submittedName>
        <fullName evidence="3">DUF2608 domain-containing protein</fullName>
    </submittedName>
</protein>
<sequence length="292" mass="33395">MQLRIFLSILISLNFFVETVNAKVIKTTDTAVIRQEVLKLTKDDLVTFDVKGVIFSPTDQILAHRFIPEYRQFLKQIELTKGIDEAKRLEGVVLLNYEPRLVDEDIPEIIKAIQRNETRVIALTGGYTGPLSAIESKEDLRVKTLKNFGIDFSASFLVPMVRFDALIKKDSNDPVPLYKNGVLFSSRYPKGVVLKSFLEKVKFKPKRIVHIDNSLKKIEEVESFADEAGIDYLGIHYTKIHENYSQELDQAVVDKKFETLVEKSLWISDKVAKCIINTRSSIEKCNAKKLVR</sequence>
<comment type="caution">
    <text evidence="3">The sequence shown here is derived from an EMBL/GenBank/DDBJ whole genome shotgun (WGS) entry which is preliminary data.</text>
</comment>
<gene>
    <name evidence="3" type="ORF">Megvenef_00636</name>
</gene>
<dbReference type="InterPro" id="IPR022565">
    <property type="entry name" value="DUF2608"/>
</dbReference>
<dbReference type="RefSeq" id="WP_322776570.1">
    <property type="nucleotide sequence ID" value="NZ_JARJFB010000035.1"/>
</dbReference>
<dbReference type="Proteomes" id="UP001291687">
    <property type="component" value="Unassembled WGS sequence"/>
</dbReference>
<evidence type="ECO:0000256" key="1">
    <source>
        <dbReference type="ARBA" id="ARBA00022729"/>
    </source>
</evidence>
<evidence type="ECO:0000313" key="3">
    <source>
        <dbReference type="EMBL" id="MEA0970668.1"/>
    </source>
</evidence>
<dbReference type="EMBL" id="JARJFB010000035">
    <property type="protein sequence ID" value="MEA0970668.1"/>
    <property type="molecule type" value="Genomic_DNA"/>
</dbReference>
<evidence type="ECO:0000256" key="2">
    <source>
        <dbReference type="SAM" id="SignalP"/>
    </source>
</evidence>